<evidence type="ECO:0000256" key="2">
    <source>
        <dbReference type="SAM" id="Phobius"/>
    </source>
</evidence>
<evidence type="ECO:0000256" key="3">
    <source>
        <dbReference type="SAM" id="SignalP"/>
    </source>
</evidence>
<organism evidence="4 5">
    <name type="scientific">Meloidogyne incognita</name>
    <name type="common">Southern root-knot nematode worm</name>
    <name type="synonym">Oxyuris incognita</name>
    <dbReference type="NCBI Taxonomy" id="6306"/>
    <lineage>
        <taxon>Eukaryota</taxon>
        <taxon>Metazoa</taxon>
        <taxon>Ecdysozoa</taxon>
        <taxon>Nematoda</taxon>
        <taxon>Chromadorea</taxon>
        <taxon>Rhabditida</taxon>
        <taxon>Tylenchina</taxon>
        <taxon>Tylenchomorpha</taxon>
        <taxon>Tylenchoidea</taxon>
        <taxon>Meloidogynidae</taxon>
        <taxon>Meloidogyninae</taxon>
        <taxon>Meloidogyne</taxon>
        <taxon>Meloidogyne incognita group</taxon>
    </lineage>
</organism>
<feature type="chain" id="PRO_5036834152" evidence="3">
    <location>
        <begin position="23"/>
        <end position="523"/>
    </location>
</feature>
<reference evidence="5" key="1">
    <citation type="submission" date="2022-11" db="UniProtKB">
        <authorList>
            <consortium name="WormBaseParasite"/>
        </authorList>
    </citation>
    <scope>IDENTIFICATION</scope>
</reference>
<feature type="region of interest" description="Disordered" evidence="1">
    <location>
        <begin position="427"/>
        <end position="502"/>
    </location>
</feature>
<protein>
    <submittedName>
        <fullName evidence="5">Uncharacterized protein</fullName>
    </submittedName>
</protein>
<name>A0A914L0H8_MELIC</name>
<feature type="compositionally biased region" description="Basic and acidic residues" evidence="1">
    <location>
        <begin position="451"/>
        <end position="471"/>
    </location>
</feature>
<dbReference type="AlphaFoldDB" id="A0A914L0H8"/>
<feature type="signal peptide" evidence="3">
    <location>
        <begin position="1"/>
        <end position="22"/>
    </location>
</feature>
<feature type="transmembrane region" description="Helical" evidence="2">
    <location>
        <begin position="394"/>
        <end position="420"/>
    </location>
</feature>
<dbReference type="Proteomes" id="UP000887563">
    <property type="component" value="Unplaced"/>
</dbReference>
<accession>A0A914L0H8</accession>
<keyword evidence="2" id="KW-0472">Membrane</keyword>
<evidence type="ECO:0000256" key="1">
    <source>
        <dbReference type="SAM" id="MobiDB-lite"/>
    </source>
</evidence>
<proteinExistence type="predicted"/>
<keyword evidence="2" id="KW-0812">Transmembrane</keyword>
<keyword evidence="2" id="KW-1133">Transmembrane helix</keyword>
<evidence type="ECO:0000313" key="4">
    <source>
        <dbReference type="Proteomes" id="UP000887563"/>
    </source>
</evidence>
<keyword evidence="3" id="KW-0732">Signal</keyword>
<keyword evidence="4" id="KW-1185">Reference proteome</keyword>
<dbReference type="WBParaSite" id="Minc3s00163g06478">
    <property type="protein sequence ID" value="Minc3s00163g06478"/>
    <property type="gene ID" value="Minc3s00163g06478"/>
</dbReference>
<evidence type="ECO:0000313" key="5">
    <source>
        <dbReference type="WBParaSite" id="Minc3s00163g06478"/>
    </source>
</evidence>
<sequence length="523" mass="58364">MAFASSIILCISILLGFGFVKGEEFVGLGRHVLVNETIIELKDNTRIAENDTDLEQYRKQEGACDVTLDNDGNIILWYTKNSKTTESGCSVDLVTKNKGQVLLEFGIEHSGNLADCITKENSVPDNCISFSYSMKGDEFEELKNGPQKGEVSDCSDETDCRNKGGVCRNTTAFYSVGWMPETNTGNFYYFLQPVGDLATNTFKMKDVQDTTFNLTIKGTKFSFPKKEHRRLSNSCYKNEKLRKAEEWKIVDSNYNNQDFTHLFTFNIMPIEAMRQSLQDIYAMCRKSRTAGCKEHATFLKCDKIFVRFDKEYFRMLVPDITTGVQTGNTTLSATTKDGNTTNDKESTLNIGTTTDATNPNTGPSETTTTMYKVNTRKVLTITPKTTVASERGTITIILIILGILIFVTVVIGILIWFFVFHGKGKKEDKKDEEECPPPLNATKSNQGSTIGEKEDHSKEDSKEDSIVDKTQSDPTEELNDPSTVVETQIDHAESLNNPSTVVGTQLDFDVKAGAEVPDSIEFD</sequence>